<dbReference type="EMBL" id="MLYV02001069">
    <property type="protein sequence ID" value="PSR73651.1"/>
    <property type="molecule type" value="Genomic_DNA"/>
</dbReference>
<feature type="region of interest" description="Disordered" evidence="1">
    <location>
        <begin position="21"/>
        <end position="40"/>
    </location>
</feature>
<comment type="caution">
    <text evidence="2">The sequence shown here is derived from an EMBL/GenBank/DDBJ whole genome shotgun (WGS) entry which is preliminary data.</text>
</comment>
<name>A0A2R6NMQ5_9APHY</name>
<sequence>MADPGKCVECVGPECQVSSTDVLPSEEREEPTLKAEDPLDSTTFAAPSALPLPSIAIEFCDRVCLLSQATGIPVLILSGVLCSVAGEQNPFE</sequence>
<accession>A0A2R6NMQ5</accession>
<protein>
    <submittedName>
        <fullName evidence="2">Uncharacterized protein</fullName>
    </submittedName>
</protein>
<evidence type="ECO:0000313" key="3">
    <source>
        <dbReference type="Proteomes" id="UP000186601"/>
    </source>
</evidence>
<proteinExistence type="predicted"/>
<keyword evidence="3" id="KW-1185">Reference proteome</keyword>
<reference evidence="2 3" key="1">
    <citation type="submission" date="2018-02" db="EMBL/GenBank/DDBJ databases">
        <title>Genome sequence of the basidiomycete white-rot fungus Phlebia centrifuga.</title>
        <authorList>
            <person name="Granchi Z."/>
            <person name="Peng M."/>
            <person name="de Vries R.P."/>
            <person name="Hilden K."/>
            <person name="Makela M.R."/>
            <person name="Grigoriev I."/>
            <person name="Riley R."/>
        </authorList>
    </citation>
    <scope>NUCLEOTIDE SEQUENCE [LARGE SCALE GENOMIC DNA]</scope>
    <source>
        <strain evidence="2 3">FBCC195</strain>
    </source>
</reference>
<dbReference type="AlphaFoldDB" id="A0A2R6NMQ5"/>
<evidence type="ECO:0000256" key="1">
    <source>
        <dbReference type="SAM" id="MobiDB-lite"/>
    </source>
</evidence>
<dbReference type="Proteomes" id="UP000186601">
    <property type="component" value="Unassembled WGS sequence"/>
</dbReference>
<gene>
    <name evidence="2" type="ORF">PHLCEN_2v10570</name>
</gene>
<organism evidence="2 3">
    <name type="scientific">Hermanssonia centrifuga</name>
    <dbReference type="NCBI Taxonomy" id="98765"/>
    <lineage>
        <taxon>Eukaryota</taxon>
        <taxon>Fungi</taxon>
        <taxon>Dikarya</taxon>
        <taxon>Basidiomycota</taxon>
        <taxon>Agaricomycotina</taxon>
        <taxon>Agaricomycetes</taxon>
        <taxon>Polyporales</taxon>
        <taxon>Meruliaceae</taxon>
        <taxon>Hermanssonia</taxon>
    </lineage>
</organism>
<evidence type="ECO:0000313" key="2">
    <source>
        <dbReference type="EMBL" id="PSR73651.1"/>
    </source>
</evidence>